<evidence type="ECO:0000313" key="30">
    <source>
        <dbReference type="Proteomes" id="UP000285865"/>
    </source>
</evidence>
<gene>
    <name evidence="17" type="ORF">DW001_03835</name>
    <name evidence="16" type="ORF">DW172_08590</name>
    <name evidence="15" type="ORF">DW703_13095</name>
    <name evidence="14" type="ORF">DW753_10055</name>
    <name evidence="13" type="ORF">DW775_10865</name>
    <name evidence="12" type="ORF">DW848_14925</name>
    <name evidence="11" type="ORF">DW912_00375</name>
    <name evidence="10" type="ORF">DW948_12490</name>
    <name evidence="8" type="ORF">DWV45_06225</name>
    <name evidence="7" type="ORF">DWV78_15240</name>
    <name evidence="6" type="ORF">DWW89_02285</name>
    <name evidence="5" type="ORF">DWX06_05970</name>
    <name evidence="4" type="ORF">DWY38_11230</name>
    <name evidence="9" type="ORF">DXA03_11965</name>
    <name evidence="3" type="ORF">DXB72_13450</name>
    <name evidence="2" type="ORF">DXB99_12630</name>
    <name evidence="1" type="ORF">LD38_07300</name>
</gene>
<evidence type="ECO:0000313" key="32">
    <source>
        <dbReference type="Proteomes" id="UP000286220"/>
    </source>
</evidence>
<dbReference type="Proteomes" id="UP000283765">
    <property type="component" value="Unassembled WGS sequence"/>
</dbReference>
<evidence type="ECO:0000313" key="1">
    <source>
        <dbReference type="EMBL" id="PWE83853.1"/>
    </source>
</evidence>
<evidence type="ECO:0000313" key="8">
    <source>
        <dbReference type="EMBL" id="RGW88185.1"/>
    </source>
</evidence>
<evidence type="ECO:0000313" key="29">
    <source>
        <dbReference type="Proteomes" id="UP000285290"/>
    </source>
</evidence>
<dbReference type="Pfam" id="PF08011">
    <property type="entry name" value="PDDEXK_9"/>
    <property type="match status" value="1"/>
</dbReference>
<evidence type="ECO:0000313" key="27">
    <source>
        <dbReference type="Proteomes" id="UP000284835"/>
    </source>
</evidence>
<reference evidence="1 18" key="1">
    <citation type="submission" date="2014-09" db="EMBL/GenBank/DDBJ databases">
        <title>Butyrate-producing bacteria isolated from human gut.</title>
        <authorList>
            <person name="Zhang Q."/>
            <person name="Zhao L."/>
        </authorList>
    </citation>
    <scope>NUCLEOTIDE SEQUENCE [LARGE SCALE GENOMIC DNA]</scope>
    <source>
        <strain evidence="1 18">R22</strain>
    </source>
</reference>
<dbReference type="EMBL" id="QRPB01000003">
    <property type="protein sequence ID" value="RHL82072.1"/>
    <property type="molecule type" value="Genomic_DNA"/>
</dbReference>
<evidence type="ECO:0000313" key="13">
    <source>
        <dbReference type="EMBL" id="RHD93110.1"/>
    </source>
</evidence>
<evidence type="ECO:0000313" key="12">
    <source>
        <dbReference type="EMBL" id="RHC35530.1"/>
    </source>
</evidence>
<dbReference type="EMBL" id="QSHU01000028">
    <property type="protein sequence ID" value="RHC35530.1"/>
    <property type="molecule type" value="Genomic_DNA"/>
</dbReference>
<evidence type="ECO:0000313" key="7">
    <source>
        <dbReference type="EMBL" id="RGW35840.1"/>
    </source>
</evidence>
<evidence type="ECO:0000313" key="10">
    <source>
        <dbReference type="EMBL" id="RHA10699.1"/>
    </source>
</evidence>
<dbReference type="EMBL" id="QSFZ01000001">
    <property type="protein sequence ID" value="RHA94557.1"/>
    <property type="molecule type" value="Genomic_DNA"/>
</dbReference>
<dbReference type="EMBL" id="QRXG01000007">
    <property type="protein sequence ID" value="RGT82192.1"/>
    <property type="molecule type" value="Genomic_DNA"/>
</dbReference>
<protein>
    <recommendedName>
        <fullName evidence="35">PD-(D/E)XK nuclease superfamily protein</fullName>
    </recommendedName>
</protein>
<accession>A0A2U2EH61</accession>
<evidence type="ECO:0000313" key="16">
    <source>
        <dbReference type="EMBL" id="RHI22196.1"/>
    </source>
</evidence>
<dbReference type="EMBL" id="QSUG01000017">
    <property type="protein sequence ID" value="RGN20514.1"/>
    <property type="molecule type" value="Genomic_DNA"/>
</dbReference>
<evidence type="ECO:0000313" key="28">
    <source>
        <dbReference type="Proteomes" id="UP000285209"/>
    </source>
</evidence>
<dbReference type="Proteomes" id="UP000286581">
    <property type="component" value="Unassembled WGS sequence"/>
</dbReference>
<dbReference type="InterPro" id="IPR012547">
    <property type="entry name" value="PDDEXK_9"/>
</dbReference>
<dbReference type="EMBL" id="QRXR01000002">
    <property type="protein sequence ID" value="RGU28543.1"/>
    <property type="molecule type" value="Genomic_DNA"/>
</dbReference>
<evidence type="ECO:0008006" key="35">
    <source>
        <dbReference type="Google" id="ProtNLM"/>
    </source>
</evidence>
<evidence type="ECO:0000313" key="19">
    <source>
        <dbReference type="Proteomes" id="UP000260758"/>
    </source>
</evidence>
<evidence type="ECO:0000313" key="18">
    <source>
        <dbReference type="Proteomes" id="UP000245905"/>
    </source>
</evidence>
<sequence>MVLKSSETRCRIEKLKIVVNLTSVPFVLGLIVELEDCYIVTSNRESGFGRYDVMLEPRDKCDDAFIIEFKVQDSETEKDLEDTVKAGLEQIEYKKYAATLEARGIPEEKIHKYAFAFCGKHVLIGKSTTGDK</sequence>
<dbReference type="EMBL" id="QSJS01000014">
    <property type="protein sequence ID" value="RHD93110.1"/>
    <property type="molecule type" value="Genomic_DNA"/>
</dbReference>
<evidence type="ECO:0000313" key="26">
    <source>
        <dbReference type="Proteomes" id="UP000284296"/>
    </source>
</evidence>
<evidence type="ECO:0000313" key="31">
    <source>
        <dbReference type="Proteomes" id="UP000286104"/>
    </source>
</evidence>
<dbReference type="Proteomes" id="UP000283683">
    <property type="component" value="Unassembled WGS sequence"/>
</dbReference>
<evidence type="ECO:0000313" key="22">
    <source>
        <dbReference type="Proteomes" id="UP000266698"/>
    </source>
</evidence>
<proteinExistence type="predicted"/>
<dbReference type="Proteomes" id="UP000260970">
    <property type="component" value="Unassembled WGS sequence"/>
</dbReference>
<dbReference type="EMBL" id="JRFS01000014">
    <property type="protein sequence ID" value="PWE83853.1"/>
    <property type="molecule type" value="Genomic_DNA"/>
</dbReference>
<dbReference type="EMBL" id="QSAZ01000004">
    <property type="protein sequence ID" value="RGW88185.1"/>
    <property type="molecule type" value="Genomic_DNA"/>
</dbReference>
<evidence type="ECO:0000313" key="5">
    <source>
        <dbReference type="EMBL" id="RGT82192.1"/>
    </source>
</evidence>
<evidence type="ECO:0000313" key="4">
    <source>
        <dbReference type="EMBL" id="RGR53529.1"/>
    </source>
</evidence>
<dbReference type="EMBL" id="QSFB01000021">
    <property type="protein sequence ID" value="RHA10699.1"/>
    <property type="molecule type" value="Genomic_DNA"/>
</dbReference>
<dbReference type="Proteomes" id="UP000266066">
    <property type="component" value="Unassembled WGS sequence"/>
</dbReference>
<evidence type="ECO:0000313" key="6">
    <source>
        <dbReference type="EMBL" id="RGU28543.1"/>
    </source>
</evidence>
<dbReference type="Proteomes" id="UP000286104">
    <property type="component" value="Unassembled WGS sequence"/>
</dbReference>
<dbReference type="Proteomes" id="UP000285865">
    <property type="component" value="Unassembled WGS sequence"/>
</dbReference>
<evidence type="ECO:0000313" key="15">
    <source>
        <dbReference type="EMBL" id="RHF01417.1"/>
    </source>
</evidence>
<dbReference type="Proteomes" id="UP000245905">
    <property type="component" value="Unassembled WGS sequence"/>
</dbReference>
<evidence type="ECO:0000313" key="14">
    <source>
        <dbReference type="EMBL" id="RHE31513.1"/>
    </source>
</evidence>
<dbReference type="Proteomes" id="UP000283501">
    <property type="component" value="Unassembled WGS sequence"/>
</dbReference>
<evidence type="ECO:0000313" key="3">
    <source>
        <dbReference type="EMBL" id="RGN20514.1"/>
    </source>
</evidence>
<evidence type="ECO:0000313" key="21">
    <source>
        <dbReference type="Proteomes" id="UP000266066"/>
    </source>
</evidence>
<evidence type="ECO:0000313" key="2">
    <source>
        <dbReference type="EMBL" id="RGM69482.1"/>
    </source>
</evidence>
<organism evidence="1 18">
    <name type="scientific">Agathobacter rectalis</name>
    <dbReference type="NCBI Taxonomy" id="39491"/>
    <lineage>
        <taxon>Bacteria</taxon>
        <taxon>Bacillati</taxon>
        <taxon>Bacillota</taxon>
        <taxon>Clostridia</taxon>
        <taxon>Lachnospirales</taxon>
        <taxon>Lachnospiraceae</taxon>
        <taxon>Agathobacter</taxon>
    </lineage>
</organism>
<reference evidence="19 20" key="2">
    <citation type="submission" date="2018-08" db="EMBL/GenBank/DDBJ databases">
        <title>A genome reference for cultivated species of the human gut microbiota.</title>
        <authorList>
            <person name="Zou Y."/>
            <person name="Xue W."/>
            <person name="Luo G."/>
        </authorList>
    </citation>
    <scope>NUCLEOTIDE SEQUENCE [LARGE SCALE GENOMIC DNA]</scope>
    <source>
        <strain evidence="8 24">AF06-19</strain>
        <strain evidence="7 34">AF12-8</strain>
        <strain evidence="6 25">AF17-27</strain>
        <strain evidence="5 26">AF18-16LB</strain>
        <strain evidence="4 21">AF25-15</strain>
        <strain evidence="17 22">AF36-2BH</strain>
        <strain evidence="16 30">AM16-11</strain>
        <strain evidence="15 23">AM26-2LB</strain>
        <strain evidence="14 29">AM29-10</strain>
        <strain evidence="13 27">AM30-13AC</strain>
        <strain evidence="12 31">AM36-3AA</strain>
        <strain evidence="11 32">AM42-17AT</strain>
        <strain evidence="10 33">AM44-1AT</strain>
        <strain evidence="9 28">AM54-25XD</strain>
        <strain evidence="3 20">OM05-6AA</strain>
        <strain evidence="2 19">OM07-13</strain>
    </source>
</reference>
<dbReference type="EMBL" id="QSDV01000027">
    <property type="protein sequence ID" value="RGZ16521.1"/>
    <property type="molecule type" value="Genomic_DNA"/>
</dbReference>
<evidence type="ECO:0000313" key="25">
    <source>
        <dbReference type="Proteomes" id="UP000283765"/>
    </source>
</evidence>
<dbReference type="EMBL" id="QSTP01000015">
    <property type="protein sequence ID" value="RGM69482.1"/>
    <property type="molecule type" value="Genomic_DNA"/>
</dbReference>
<evidence type="ECO:0000313" key="11">
    <source>
        <dbReference type="EMBL" id="RHA94557.1"/>
    </source>
</evidence>
<dbReference type="EMBL" id="QSKC01000012">
    <property type="protein sequence ID" value="RHE31513.1"/>
    <property type="molecule type" value="Genomic_DNA"/>
</dbReference>
<dbReference type="Proteomes" id="UP000284835">
    <property type="component" value="Unassembled WGS sequence"/>
</dbReference>
<evidence type="ECO:0000313" key="33">
    <source>
        <dbReference type="Proteomes" id="UP000286341"/>
    </source>
</evidence>
<comment type="caution">
    <text evidence="1">The sequence shown here is derived from an EMBL/GenBank/DDBJ whole genome shotgun (WGS) entry which is preliminary data.</text>
</comment>
<evidence type="ECO:0000313" key="24">
    <source>
        <dbReference type="Proteomes" id="UP000283683"/>
    </source>
</evidence>
<evidence type="ECO:0000313" key="20">
    <source>
        <dbReference type="Proteomes" id="UP000260970"/>
    </source>
</evidence>
<evidence type="ECO:0000313" key="17">
    <source>
        <dbReference type="EMBL" id="RHL82072.1"/>
    </source>
</evidence>
<dbReference type="Proteomes" id="UP000286341">
    <property type="component" value="Unassembled WGS sequence"/>
</dbReference>
<dbReference type="Proteomes" id="UP000266698">
    <property type="component" value="Unassembled WGS sequence"/>
</dbReference>
<dbReference type="EMBL" id="QSKY01000023">
    <property type="protein sequence ID" value="RHF01417.1"/>
    <property type="molecule type" value="Genomic_DNA"/>
</dbReference>
<dbReference type="EMBL" id="QRKN01000005">
    <property type="protein sequence ID" value="RHI22196.1"/>
    <property type="molecule type" value="Genomic_DNA"/>
</dbReference>
<dbReference type="Proteomes" id="UP000260758">
    <property type="component" value="Unassembled WGS sequence"/>
</dbReference>
<evidence type="ECO:0000313" key="9">
    <source>
        <dbReference type="EMBL" id="RGZ16521.1"/>
    </source>
</evidence>
<name>A0A2U2EH61_9FIRM</name>
<dbReference type="Proteomes" id="UP000285209">
    <property type="component" value="Unassembled WGS sequence"/>
</dbReference>
<dbReference type="EMBL" id="QRUJ01000012">
    <property type="protein sequence ID" value="RGR53529.1"/>
    <property type="molecule type" value="Genomic_DNA"/>
</dbReference>
<dbReference type="Proteomes" id="UP000286220">
    <property type="component" value="Unassembled WGS sequence"/>
</dbReference>
<evidence type="ECO:0000313" key="34">
    <source>
        <dbReference type="Proteomes" id="UP000286581"/>
    </source>
</evidence>
<dbReference type="AlphaFoldDB" id="A0A2U2EH61"/>
<dbReference type="Proteomes" id="UP000284296">
    <property type="component" value="Unassembled WGS sequence"/>
</dbReference>
<dbReference type="Proteomes" id="UP000285290">
    <property type="component" value="Unassembled WGS sequence"/>
</dbReference>
<evidence type="ECO:0000313" key="23">
    <source>
        <dbReference type="Proteomes" id="UP000283501"/>
    </source>
</evidence>
<dbReference type="EMBL" id="QSAE01000087">
    <property type="protein sequence ID" value="RGW35840.1"/>
    <property type="molecule type" value="Genomic_DNA"/>
</dbReference>